<accession>A0ABS7ER54</accession>
<dbReference type="EMBL" id="JAHZSV010000012">
    <property type="protein sequence ID" value="MBW8200072.1"/>
    <property type="molecule type" value="Genomic_DNA"/>
</dbReference>
<keyword evidence="3" id="KW-1185">Reference proteome</keyword>
<protein>
    <submittedName>
        <fullName evidence="2">Uncharacterized protein</fullName>
    </submittedName>
</protein>
<name>A0ABS7ER54_9FLAO</name>
<comment type="caution">
    <text evidence="2">The sequence shown here is derived from an EMBL/GenBank/DDBJ whole genome shotgun (WGS) entry which is preliminary data.</text>
</comment>
<dbReference type="RefSeq" id="WP_220113616.1">
    <property type="nucleotide sequence ID" value="NZ_JAHZSV010000012.1"/>
</dbReference>
<keyword evidence="1" id="KW-1133">Transmembrane helix</keyword>
<reference evidence="2 3" key="1">
    <citation type="submission" date="2021-08" db="EMBL/GenBank/DDBJ databases">
        <title>Muricauda profundi sp. nov., a marine bacterium isolated from deep seawater of the Mariana Trench.</title>
        <authorList>
            <person name="Wei Y."/>
        </authorList>
    </citation>
    <scope>NUCLEOTIDE SEQUENCE [LARGE SCALE GENOMIC DNA]</scope>
    <source>
        <strain evidence="2 3">W52</strain>
    </source>
</reference>
<gene>
    <name evidence="2" type="ORF">K1F36_09555</name>
</gene>
<keyword evidence="1" id="KW-0812">Transmembrane</keyword>
<dbReference type="Pfam" id="PF19578">
    <property type="entry name" value="DUF6090"/>
    <property type="match status" value="1"/>
</dbReference>
<sequence>MLKFFRNIRKQFIAEKKISNYLLYAVGEIVLVVIGILIALAIDNANELSIKKEKEQIYLMGLKDEFQTSKIKLQELMRVNRASYEAAKDIVHLMDQEENPPEKQLSKLFIDAFASDIFFNPNNSLLFEMINSGSLKDITNDTLRIRLTNWVATIDDIANQEKFLGEQRTNIVEWFRTEGHSIRTILENTGMSAQLGIQKQKEPISNLSALKSVDFENNILLFIITSQSTTDHYIVLMEGLDNILKLLEAEIEP</sequence>
<evidence type="ECO:0000313" key="2">
    <source>
        <dbReference type="EMBL" id="MBW8200072.1"/>
    </source>
</evidence>
<keyword evidence="1" id="KW-0472">Membrane</keyword>
<feature type="transmembrane region" description="Helical" evidence="1">
    <location>
        <begin position="21"/>
        <end position="42"/>
    </location>
</feature>
<organism evidence="2 3">
    <name type="scientific">Flagellimonas abyssi</name>
    <dbReference type="NCBI Taxonomy" id="2864871"/>
    <lineage>
        <taxon>Bacteria</taxon>
        <taxon>Pseudomonadati</taxon>
        <taxon>Bacteroidota</taxon>
        <taxon>Flavobacteriia</taxon>
        <taxon>Flavobacteriales</taxon>
        <taxon>Flavobacteriaceae</taxon>
        <taxon>Flagellimonas</taxon>
    </lineage>
</organism>
<evidence type="ECO:0000256" key="1">
    <source>
        <dbReference type="SAM" id="Phobius"/>
    </source>
</evidence>
<dbReference type="Proteomes" id="UP001196136">
    <property type="component" value="Unassembled WGS sequence"/>
</dbReference>
<proteinExistence type="predicted"/>
<evidence type="ECO:0000313" key="3">
    <source>
        <dbReference type="Proteomes" id="UP001196136"/>
    </source>
</evidence>
<dbReference type="InterPro" id="IPR045749">
    <property type="entry name" value="DUF6090"/>
</dbReference>